<proteinExistence type="predicted"/>
<reference evidence="1" key="1">
    <citation type="submission" date="2009-01" db="EMBL/GenBank/DDBJ databases">
        <title>Complete sequence of Anaeromyxobacter dehalogenans 2CP-1.</title>
        <authorList>
            <consortium name="US DOE Joint Genome Institute"/>
            <person name="Lucas S."/>
            <person name="Copeland A."/>
            <person name="Lapidus A."/>
            <person name="Glavina del Rio T."/>
            <person name="Dalin E."/>
            <person name="Tice H."/>
            <person name="Bruce D."/>
            <person name="Goodwin L."/>
            <person name="Pitluck S."/>
            <person name="Saunders E."/>
            <person name="Brettin T."/>
            <person name="Detter J.C."/>
            <person name="Han C."/>
            <person name="Larimer F."/>
            <person name="Land M."/>
            <person name="Hauser L."/>
            <person name="Kyrpides N."/>
            <person name="Ovchinnikova G."/>
            <person name="Beliaev A.S."/>
            <person name="Richardson P."/>
        </authorList>
    </citation>
    <scope>NUCLEOTIDE SEQUENCE</scope>
    <source>
        <strain evidence="1">2CP-1</strain>
    </source>
</reference>
<dbReference type="AlphaFoldDB" id="B8J8Y1"/>
<dbReference type="KEGG" id="acp:A2cp1_0220"/>
<accession>B8J8Y1</accession>
<evidence type="ECO:0000313" key="1">
    <source>
        <dbReference type="EMBL" id="ACL63579.1"/>
    </source>
</evidence>
<gene>
    <name evidence="1" type="ordered locus">A2cp1_0220</name>
</gene>
<keyword evidence="2" id="KW-1185">Reference proteome</keyword>
<dbReference type="RefSeq" id="WP_012631643.1">
    <property type="nucleotide sequence ID" value="NC_011891.1"/>
</dbReference>
<protein>
    <submittedName>
        <fullName evidence="1">Uncharacterized protein</fullName>
    </submittedName>
</protein>
<dbReference type="Proteomes" id="UP000007089">
    <property type="component" value="Chromosome"/>
</dbReference>
<dbReference type="HOGENOM" id="CLU_042757_0_0_7"/>
<sequence>MDAQERDRLAGELDALTTALEEARGRHAAGLDPEPSLAPLFAAHSEAAHRRTVDALREAGEEALAARVAALRAGRAAAAGEEAWRAAEAAARGRGPDGEAPLATLELAALRERDRERRLALARAAAAALEPAAAHREAACEAAARARAEVGHAPDWRVVVEGDQLLAASDDAWRDVLAYRARAELALAPLPAGDLTRADLLHLAALARWDGLFRAGMLPVALKLTLEPLGLDGRARVDAAERPAQWPGVHVHGARMSFRPRGGAGDWQDLAEGVGRALGAAAAPPHRRDPALGAALGWLLGSLLLEPRWLADRAGVERRQAADVVRDLALRRLLALRARAGALRVATEVERGLSGARWREAYVEAMEGATGARWEGVRAARDADAAAHAAALRGADAGERLRRDLRERLDEDWWRNPRAAPLLAGLLAAGALPPEPGDATPAPGDAARALVVRLEGKAP</sequence>
<organism evidence="1 2">
    <name type="scientific">Anaeromyxobacter dehalogenans (strain ATCC BAA-258 / DSM 21875 / 2CP-1)</name>
    <dbReference type="NCBI Taxonomy" id="455488"/>
    <lineage>
        <taxon>Bacteria</taxon>
        <taxon>Pseudomonadati</taxon>
        <taxon>Myxococcota</taxon>
        <taxon>Myxococcia</taxon>
        <taxon>Myxococcales</taxon>
        <taxon>Cystobacterineae</taxon>
        <taxon>Anaeromyxobacteraceae</taxon>
        <taxon>Anaeromyxobacter</taxon>
    </lineage>
</organism>
<evidence type="ECO:0000313" key="2">
    <source>
        <dbReference type="Proteomes" id="UP000007089"/>
    </source>
</evidence>
<dbReference type="EMBL" id="CP001359">
    <property type="protein sequence ID" value="ACL63579.1"/>
    <property type="molecule type" value="Genomic_DNA"/>
</dbReference>
<name>B8J8Y1_ANAD2</name>